<sequence length="301" mass="33424">MDDVRLTRDLVRSGWSHDELRRATRGGPARRVRRGAYVLGAGGDDLPDVETRHRELVDATLRLKPSGPVISHHSAALLHEIPLYRADLTKVALTRARRSGGRIAGPVHLRTAGLPEHHLTTIGGRQVTSPARTVVDLARAGSLYQAVAAGDHALHHELATAAELAEVLEVCRTWPGIGRARRAVTEMDGRSESVGESISRLVLAALGFPAQELQLEIVDVNGEVRRVDFAWPARRVVGEFDGRVKYGRLLEPGQDPGEVVFAEKLREDAIRPMTWTVVRWIWSELFDQRSLRRRLELAFRG</sequence>
<keyword evidence="2" id="KW-1185">Reference proteome</keyword>
<organism evidence="1 2">
    <name type="scientific">Desertihabitans brevis</name>
    <dbReference type="NCBI Taxonomy" id="2268447"/>
    <lineage>
        <taxon>Bacteria</taxon>
        <taxon>Bacillati</taxon>
        <taxon>Actinomycetota</taxon>
        <taxon>Actinomycetes</taxon>
        <taxon>Propionibacteriales</taxon>
        <taxon>Propionibacteriaceae</taxon>
        <taxon>Desertihabitans</taxon>
    </lineage>
</organism>
<reference evidence="1 2" key="1">
    <citation type="submission" date="2018-07" db="EMBL/GenBank/DDBJ databases">
        <title>Desertimonas flava gen. nov. sp. nov.</title>
        <authorList>
            <person name="Liu S."/>
        </authorList>
    </citation>
    <scope>NUCLEOTIDE SEQUENCE [LARGE SCALE GENOMIC DNA]</scope>
    <source>
        <strain evidence="1 2">16Sb5-5</strain>
    </source>
</reference>
<evidence type="ECO:0000313" key="1">
    <source>
        <dbReference type="EMBL" id="RCK69114.1"/>
    </source>
</evidence>
<dbReference type="AlphaFoldDB" id="A0A367YTE1"/>
<evidence type="ECO:0008006" key="3">
    <source>
        <dbReference type="Google" id="ProtNLM"/>
    </source>
</evidence>
<protein>
    <recommendedName>
        <fullName evidence="3">Type IV toxin-antitoxin system AbiEi family antitoxin domain-containing protein</fullName>
    </recommendedName>
</protein>
<accession>A0A367YTE1</accession>
<gene>
    <name evidence="1" type="ORF">DT076_12265</name>
</gene>
<comment type="caution">
    <text evidence="1">The sequence shown here is derived from an EMBL/GenBank/DDBJ whole genome shotgun (WGS) entry which is preliminary data.</text>
</comment>
<evidence type="ECO:0000313" key="2">
    <source>
        <dbReference type="Proteomes" id="UP000252770"/>
    </source>
</evidence>
<name>A0A367YTE1_9ACTN</name>
<dbReference type="Proteomes" id="UP000252770">
    <property type="component" value="Unassembled WGS sequence"/>
</dbReference>
<dbReference type="EMBL" id="QOUI01000007">
    <property type="protein sequence ID" value="RCK69114.1"/>
    <property type="molecule type" value="Genomic_DNA"/>
</dbReference>
<proteinExistence type="predicted"/>
<dbReference type="RefSeq" id="WP_114126970.1">
    <property type="nucleotide sequence ID" value="NZ_QOUI01000007.1"/>
</dbReference>